<evidence type="ECO:0000313" key="2">
    <source>
        <dbReference type="EMBL" id="KAB8138334.1"/>
    </source>
</evidence>
<dbReference type="Proteomes" id="UP000480246">
    <property type="component" value="Unassembled WGS sequence"/>
</dbReference>
<keyword evidence="1" id="KW-0812">Transmembrane</keyword>
<dbReference type="EMBL" id="WEID01000019">
    <property type="protein sequence ID" value="KAB8138334.1"/>
    <property type="molecule type" value="Genomic_DNA"/>
</dbReference>
<keyword evidence="1" id="KW-0472">Membrane</keyword>
<dbReference type="Pfam" id="PF12732">
    <property type="entry name" value="YtxH"/>
    <property type="match status" value="1"/>
</dbReference>
<feature type="transmembrane region" description="Helical" evidence="1">
    <location>
        <begin position="20"/>
        <end position="39"/>
    </location>
</feature>
<dbReference type="OrthoDB" id="9810874at2"/>
<dbReference type="PANTHER" id="PTHR35792">
    <property type="entry name" value="GENERAL STRESS PROTEIN"/>
    <property type="match status" value="1"/>
</dbReference>
<protein>
    <submittedName>
        <fullName evidence="2">YtxH domain-containing protein</fullName>
    </submittedName>
</protein>
<comment type="caution">
    <text evidence="2">The sequence shown here is derived from an EMBL/GenBank/DDBJ whole genome shotgun (WGS) entry which is preliminary data.</text>
</comment>
<accession>A0A7C8KRK4</accession>
<reference evidence="2 3" key="1">
    <citation type="submission" date="2019-10" db="EMBL/GenBank/DDBJ databases">
        <title>Gracilibacillus sp. nov. isolated from rice seeds.</title>
        <authorList>
            <person name="He S."/>
        </authorList>
    </citation>
    <scope>NUCLEOTIDE SEQUENCE [LARGE SCALE GENOMIC DNA]</scope>
    <source>
        <strain evidence="2 3">TD8</strain>
    </source>
</reference>
<sequence>MTHQQNNYEENNQNINSKDFLIGSLIGGIVGASLALIFAPKSGKELRSDINHGAHYVKDRANEWKEVAYDKGNEWKGYAQEQSNQLGQVVSEKSQNLTNKLKETKTTIQDKMKGQQEPEEAAEEVARAIDDAAKAFDETDDDNVTNI</sequence>
<dbReference type="RefSeq" id="WP_153401999.1">
    <property type="nucleotide sequence ID" value="NZ_ML762426.1"/>
</dbReference>
<keyword evidence="1" id="KW-1133">Transmembrane helix</keyword>
<evidence type="ECO:0000256" key="1">
    <source>
        <dbReference type="SAM" id="Phobius"/>
    </source>
</evidence>
<organism evidence="2 3">
    <name type="scientific">Gracilibacillus oryzae</name>
    <dbReference type="NCBI Taxonomy" id="1672701"/>
    <lineage>
        <taxon>Bacteria</taxon>
        <taxon>Bacillati</taxon>
        <taxon>Bacillota</taxon>
        <taxon>Bacilli</taxon>
        <taxon>Bacillales</taxon>
        <taxon>Bacillaceae</taxon>
        <taxon>Gracilibacillus</taxon>
    </lineage>
</organism>
<gene>
    <name evidence="2" type="ORF">F9U64_05445</name>
</gene>
<evidence type="ECO:0000313" key="3">
    <source>
        <dbReference type="Proteomes" id="UP000480246"/>
    </source>
</evidence>
<keyword evidence="3" id="KW-1185">Reference proteome</keyword>
<dbReference type="AlphaFoldDB" id="A0A7C8KRK4"/>
<dbReference type="InterPro" id="IPR052928">
    <property type="entry name" value="Desiccation-related_membrane"/>
</dbReference>
<dbReference type="PANTHER" id="PTHR35792:SF1">
    <property type="entry name" value="SLL0268 PROTEIN"/>
    <property type="match status" value="1"/>
</dbReference>
<dbReference type="InterPro" id="IPR024623">
    <property type="entry name" value="YtxH"/>
</dbReference>
<proteinExistence type="predicted"/>
<name>A0A7C8KRK4_9BACI</name>